<feature type="signal peptide" evidence="2">
    <location>
        <begin position="1"/>
        <end position="20"/>
    </location>
</feature>
<evidence type="ECO:0000256" key="2">
    <source>
        <dbReference type="SAM" id="SignalP"/>
    </source>
</evidence>
<sequence>MHMTTHAFVGWLLFGLGCKCMQLSVFIICCEKHCLGQMGFDSFYFFFPLLFGWCLWYTSFFFWVGCMFVSAMLRLMDLDRLLC</sequence>
<organism evidence="3 4">
    <name type="scientific">Aspergillus sclerotiicarbonarius (strain CBS 121057 / IBT 28362)</name>
    <dbReference type="NCBI Taxonomy" id="1448318"/>
    <lineage>
        <taxon>Eukaryota</taxon>
        <taxon>Fungi</taxon>
        <taxon>Dikarya</taxon>
        <taxon>Ascomycota</taxon>
        <taxon>Pezizomycotina</taxon>
        <taxon>Eurotiomycetes</taxon>
        <taxon>Eurotiomycetidae</taxon>
        <taxon>Eurotiales</taxon>
        <taxon>Aspergillaceae</taxon>
        <taxon>Aspergillus</taxon>
        <taxon>Aspergillus subgen. Circumdati</taxon>
    </lineage>
</organism>
<dbReference type="EMBL" id="KZ826318">
    <property type="protein sequence ID" value="PYI11382.1"/>
    <property type="molecule type" value="Genomic_DNA"/>
</dbReference>
<keyword evidence="4" id="KW-1185">Reference proteome</keyword>
<keyword evidence="2" id="KW-0732">Signal</keyword>
<feature type="chain" id="PRO_5016426221" evidence="2">
    <location>
        <begin position="21"/>
        <end position="83"/>
    </location>
</feature>
<evidence type="ECO:0000256" key="1">
    <source>
        <dbReference type="SAM" id="Phobius"/>
    </source>
</evidence>
<evidence type="ECO:0000313" key="4">
    <source>
        <dbReference type="Proteomes" id="UP000248423"/>
    </source>
</evidence>
<gene>
    <name evidence="3" type="ORF">BO78DRAFT_133312</name>
</gene>
<proteinExistence type="predicted"/>
<protein>
    <submittedName>
        <fullName evidence="3">Uncharacterized protein</fullName>
    </submittedName>
</protein>
<evidence type="ECO:0000313" key="3">
    <source>
        <dbReference type="EMBL" id="PYI11382.1"/>
    </source>
</evidence>
<reference evidence="3 4" key="1">
    <citation type="submission" date="2018-02" db="EMBL/GenBank/DDBJ databases">
        <title>The genomes of Aspergillus section Nigri reveals drivers in fungal speciation.</title>
        <authorList>
            <consortium name="DOE Joint Genome Institute"/>
            <person name="Vesth T.C."/>
            <person name="Nybo J."/>
            <person name="Theobald S."/>
            <person name="Brandl J."/>
            <person name="Frisvad J.C."/>
            <person name="Nielsen K.F."/>
            <person name="Lyhne E.K."/>
            <person name="Kogle M.E."/>
            <person name="Kuo A."/>
            <person name="Riley R."/>
            <person name="Clum A."/>
            <person name="Nolan M."/>
            <person name="Lipzen A."/>
            <person name="Salamov A."/>
            <person name="Henrissat B."/>
            <person name="Wiebenga A."/>
            <person name="De vries R.P."/>
            <person name="Grigoriev I.V."/>
            <person name="Mortensen U.H."/>
            <person name="Andersen M.R."/>
            <person name="Baker S.E."/>
        </authorList>
    </citation>
    <scope>NUCLEOTIDE SEQUENCE [LARGE SCALE GENOMIC DNA]</scope>
    <source>
        <strain evidence="3 4">CBS 121057</strain>
    </source>
</reference>
<dbReference type="Proteomes" id="UP000248423">
    <property type="component" value="Unassembled WGS sequence"/>
</dbReference>
<keyword evidence="1" id="KW-1133">Transmembrane helix</keyword>
<keyword evidence="1" id="KW-0472">Membrane</keyword>
<accession>A0A319EMA6</accession>
<keyword evidence="1" id="KW-0812">Transmembrane</keyword>
<feature type="transmembrane region" description="Helical" evidence="1">
    <location>
        <begin position="50"/>
        <end position="73"/>
    </location>
</feature>
<dbReference type="AlphaFoldDB" id="A0A319EMA6"/>
<name>A0A319EMA6_ASPSB</name>
<dbReference type="VEuPathDB" id="FungiDB:BO78DRAFT_133312"/>